<reference evidence="15" key="1">
    <citation type="journal article" date="2020" name="mSystems">
        <title>Genome- and Community-Level Interaction Insights into Carbon Utilization and Element Cycling Functions of Hydrothermarchaeota in Hydrothermal Sediment.</title>
        <authorList>
            <person name="Zhou Z."/>
            <person name="Liu Y."/>
            <person name="Xu W."/>
            <person name="Pan J."/>
            <person name="Luo Z.H."/>
            <person name="Li M."/>
        </authorList>
    </citation>
    <scope>NUCLEOTIDE SEQUENCE [LARGE SCALE GENOMIC DNA]</scope>
    <source>
        <strain evidence="15">SpSt-289</strain>
    </source>
</reference>
<dbReference type="InterPro" id="IPR000212">
    <property type="entry name" value="DNA_helicase_UvrD/REP"/>
</dbReference>
<evidence type="ECO:0000259" key="13">
    <source>
        <dbReference type="PROSITE" id="PS51198"/>
    </source>
</evidence>
<dbReference type="InterPro" id="IPR014017">
    <property type="entry name" value="DNA_helicase_UvrD-like_C"/>
</dbReference>
<dbReference type="InterPro" id="IPR013986">
    <property type="entry name" value="DExx_box_DNA_helicase_dom_sf"/>
</dbReference>
<evidence type="ECO:0000256" key="8">
    <source>
        <dbReference type="ARBA" id="ARBA00034617"/>
    </source>
</evidence>
<gene>
    <name evidence="15" type="ORF">ENQ20_02685</name>
</gene>
<dbReference type="Gene3D" id="1.10.10.160">
    <property type="match status" value="1"/>
</dbReference>
<dbReference type="GO" id="GO:0005524">
    <property type="term" value="F:ATP binding"/>
    <property type="evidence" value="ECO:0007669"/>
    <property type="project" value="UniProtKB-UniRule"/>
</dbReference>
<feature type="compositionally biased region" description="Polar residues" evidence="12">
    <location>
        <begin position="726"/>
        <end position="745"/>
    </location>
</feature>
<feature type="region of interest" description="Disordered" evidence="12">
    <location>
        <begin position="694"/>
        <end position="769"/>
    </location>
</feature>
<name>A0A7C1JIY6_9CHLR</name>
<keyword evidence="2 11" id="KW-0547">Nucleotide-binding</keyword>
<dbReference type="GO" id="GO:0033202">
    <property type="term" value="C:DNA helicase complex"/>
    <property type="evidence" value="ECO:0007669"/>
    <property type="project" value="TreeGrafter"/>
</dbReference>
<dbReference type="InterPro" id="IPR027417">
    <property type="entry name" value="P-loop_NTPase"/>
</dbReference>
<keyword evidence="6" id="KW-0238">DNA-binding</keyword>
<evidence type="ECO:0000256" key="12">
    <source>
        <dbReference type="SAM" id="MobiDB-lite"/>
    </source>
</evidence>
<dbReference type="GO" id="GO:0000725">
    <property type="term" value="P:recombinational repair"/>
    <property type="evidence" value="ECO:0007669"/>
    <property type="project" value="TreeGrafter"/>
</dbReference>
<dbReference type="PROSITE" id="PS51198">
    <property type="entry name" value="UVRD_HELICASE_ATP_BIND"/>
    <property type="match status" value="1"/>
</dbReference>
<keyword evidence="5 11" id="KW-0067">ATP-binding</keyword>
<evidence type="ECO:0000256" key="7">
    <source>
        <dbReference type="ARBA" id="ARBA00023235"/>
    </source>
</evidence>
<evidence type="ECO:0000256" key="11">
    <source>
        <dbReference type="PROSITE-ProRule" id="PRU00560"/>
    </source>
</evidence>
<evidence type="ECO:0000256" key="2">
    <source>
        <dbReference type="ARBA" id="ARBA00022741"/>
    </source>
</evidence>
<evidence type="ECO:0000256" key="10">
    <source>
        <dbReference type="ARBA" id="ARBA00048988"/>
    </source>
</evidence>
<evidence type="ECO:0000256" key="4">
    <source>
        <dbReference type="ARBA" id="ARBA00022806"/>
    </source>
</evidence>
<dbReference type="PROSITE" id="PS51217">
    <property type="entry name" value="UVRD_HELICASE_CTER"/>
    <property type="match status" value="1"/>
</dbReference>
<evidence type="ECO:0000256" key="3">
    <source>
        <dbReference type="ARBA" id="ARBA00022801"/>
    </source>
</evidence>
<feature type="domain" description="UvrD-like helicase ATP-binding" evidence="13">
    <location>
        <begin position="6"/>
        <end position="297"/>
    </location>
</feature>
<evidence type="ECO:0000256" key="5">
    <source>
        <dbReference type="ARBA" id="ARBA00022840"/>
    </source>
</evidence>
<dbReference type="FunFam" id="1.10.10.160:FF:000001">
    <property type="entry name" value="ATP-dependent DNA helicase"/>
    <property type="match status" value="1"/>
</dbReference>
<comment type="caution">
    <text evidence="15">The sequence shown here is derived from an EMBL/GenBank/DDBJ whole genome shotgun (WGS) entry which is preliminary data.</text>
</comment>
<sequence length="824" mass="93053">MFDILANLNEAQTRAVKTVKGPVLVLAGPGSGKTRVLTRRIAYMIEEQGIAPWNIVAMTFTNKAAAEMRERIELILREQHGEPLPGQPTRLSGLTIGTFHSICARILRVETAHIGFQPNWLIYDSADQLALVRAILRDLNLDEKRFPPKAIHAHISNRKNELVTPENYQSASYFEEIVGRVYRAYQEALVANNAMDFDDLLLRTVLLLRDNLQVRVKYQRKWPYVLVDEFQDTNQAQYEMLRLLVGEPTNTRNLFVVGDEDQSIYRFRGADYRNVQRFRRDYPDHVEILLEQNYRSTQTILDVANALISRNPNRTPKRLRTENGQGLPVMVYEAYNEVEEAAFVADEIEKLIASRAFQPGDFAVAYRTNAQSRALEEAFVMRQIKYKLIGATRFYERKEIKDALAYLRVVYNLADNLSLERIINEPPRGIGAKTVEALRDWAHEMEVSEGEALQILLHGPVQMAQELGRPLPSAAYKAPPLGARAQSALKEFAALLERWRKAERSGRYASVAELLDEVMVQSGYIDHLRDGSEEGEDRFANLQELRTVAAHYTQGMEALQPGQIPLGLFLQEVSLVSDVDEIDENAGAVTLLTLHMAKGLEYPVVFIVGMEEGILPHSRSLESGDPEDMAEERRLAYVGITRAKKRLYLVHCFRRSLWGGDSSLQEPSRFLDDIPTHLLTGMVDARRRREASYQRMTTWRSEESERAVTSGRSQAGGYWSGRSKGASVNRTENAQNSSGQRSQANGVYWTPGDATSSSKRNPSPDKMDGALRFKRRDSVQHPSFGVGTVIESERTRDGDEQVTVAFPGVGIKKLLASLANLKKL</sequence>
<dbReference type="Gene3D" id="1.10.486.10">
    <property type="entry name" value="PCRA, domain 4"/>
    <property type="match status" value="1"/>
</dbReference>
<feature type="domain" description="UvrD-like helicase C-terminal" evidence="14">
    <location>
        <begin position="298"/>
        <end position="599"/>
    </location>
</feature>
<dbReference type="AlphaFoldDB" id="A0A7C1JIY6"/>
<dbReference type="Gene3D" id="3.40.50.300">
    <property type="entry name" value="P-loop containing nucleotide triphosphate hydrolases"/>
    <property type="match status" value="2"/>
</dbReference>
<dbReference type="Pfam" id="PF13361">
    <property type="entry name" value="UvrD_C"/>
    <property type="match status" value="1"/>
</dbReference>
<organism evidence="15">
    <name type="scientific">Caldilinea aerophila</name>
    <dbReference type="NCBI Taxonomy" id="133453"/>
    <lineage>
        <taxon>Bacteria</taxon>
        <taxon>Bacillati</taxon>
        <taxon>Chloroflexota</taxon>
        <taxon>Caldilineae</taxon>
        <taxon>Caldilineales</taxon>
        <taxon>Caldilineaceae</taxon>
        <taxon>Caldilinea</taxon>
    </lineage>
</organism>
<accession>A0A7C1JIY6</accession>
<dbReference type="GO" id="GO:0003677">
    <property type="term" value="F:DNA binding"/>
    <property type="evidence" value="ECO:0007669"/>
    <property type="project" value="UniProtKB-KW"/>
</dbReference>
<dbReference type="PANTHER" id="PTHR11070:SF2">
    <property type="entry name" value="ATP-DEPENDENT DNA HELICASE SRS2"/>
    <property type="match status" value="1"/>
</dbReference>
<evidence type="ECO:0000259" key="14">
    <source>
        <dbReference type="PROSITE" id="PS51217"/>
    </source>
</evidence>
<dbReference type="GO" id="GO:0005829">
    <property type="term" value="C:cytosol"/>
    <property type="evidence" value="ECO:0007669"/>
    <property type="project" value="TreeGrafter"/>
</dbReference>
<dbReference type="EC" id="5.6.2.4" evidence="9"/>
<comment type="catalytic activity">
    <reaction evidence="8">
        <text>Couples ATP hydrolysis with the unwinding of duplex DNA by translocating in the 3'-5' direction.</text>
        <dbReference type="EC" id="5.6.2.4"/>
    </reaction>
</comment>
<dbReference type="GO" id="GO:0043138">
    <property type="term" value="F:3'-5' DNA helicase activity"/>
    <property type="evidence" value="ECO:0007669"/>
    <property type="project" value="UniProtKB-EC"/>
</dbReference>
<proteinExistence type="inferred from homology"/>
<keyword evidence="4 11" id="KW-0347">Helicase</keyword>
<dbReference type="GO" id="GO:0016787">
    <property type="term" value="F:hydrolase activity"/>
    <property type="evidence" value="ECO:0007669"/>
    <property type="project" value="UniProtKB-UniRule"/>
</dbReference>
<dbReference type="EMBL" id="DSMG01000037">
    <property type="protein sequence ID" value="HDX30382.1"/>
    <property type="molecule type" value="Genomic_DNA"/>
</dbReference>
<dbReference type="GO" id="GO:0009314">
    <property type="term" value="P:response to radiation"/>
    <property type="evidence" value="ECO:0007669"/>
    <property type="project" value="UniProtKB-ARBA"/>
</dbReference>
<comment type="catalytic activity">
    <reaction evidence="10">
        <text>ATP + H2O = ADP + phosphate + H(+)</text>
        <dbReference type="Rhea" id="RHEA:13065"/>
        <dbReference type="ChEBI" id="CHEBI:15377"/>
        <dbReference type="ChEBI" id="CHEBI:15378"/>
        <dbReference type="ChEBI" id="CHEBI:30616"/>
        <dbReference type="ChEBI" id="CHEBI:43474"/>
        <dbReference type="ChEBI" id="CHEBI:456216"/>
        <dbReference type="EC" id="5.6.2.4"/>
    </reaction>
</comment>
<dbReference type="CDD" id="cd17932">
    <property type="entry name" value="DEXQc_UvrD"/>
    <property type="match status" value="1"/>
</dbReference>
<feature type="binding site" evidence="11">
    <location>
        <begin position="27"/>
        <end position="34"/>
    </location>
    <ligand>
        <name>ATP</name>
        <dbReference type="ChEBI" id="CHEBI:30616"/>
    </ligand>
</feature>
<dbReference type="SUPFAM" id="SSF52540">
    <property type="entry name" value="P-loop containing nucleoside triphosphate hydrolases"/>
    <property type="match status" value="1"/>
</dbReference>
<dbReference type="Pfam" id="PF21196">
    <property type="entry name" value="PcrA_UvrD_tudor"/>
    <property type="match status" value="1"/>
</dbReference>
<keyword evidence="3 11" id="KW-0378">Hydrolase</keyword>
<evidence type="ECO:0000313" key="15">
    <source>
        <dbReference type="EMBL" id="HDX30382.1"/>
    </source>
</evidence>
<dbReference type="Pfam" id="PF00580">
    <property type="entry name" value="UvrD-helicase"/>
    <property type="match status" value="1"/>
</dbReference>
<evidence type="ECO:0000256" key="6">
    <source>
        <dbReference type="ARBA" id="ARBA00023125"/>
    </source>
</evidence>
<protein>
    <recommendedName>
        <fullName evidence="9">DNA 3'-5' helicase</fullName>
        <ecNumber evidence="9">5.6.2.4</ecNumber>
    </recommendedName>
</protein>
<dbReference type="CDD" id="cd18807">
    <property type="entry name" value="SF1_C_UvrD"/>
    <property type="match status" value="2"/>
</dbReference>
<evidence type="ECO:0000256" key="1">
    <source>
        <dbReference type="ARBA" id="ARBA00009922"/>
    </source>
</evidence>
<comment type="similarity">
    <text evidence="1">Belongs to the helicase family. UvrD subfamily.</text>
</comment>
<keyword evidence="7" id="KW-0413">Isomerase</keyword>
<dbReference type="PANTHER" id="PTHR11070">
    <property type="entry name" value="UVRD / RECB / PCRA DNA HELICASE FAMILY MEMBER"/>
    <property type="match status" value="1"/>
</dbReference>
<evidence type="ECO:0000256" key="9">
    <source>
        <dbReference type="ARBA" id="ARBA00034808"/>
    </source>
</evidence>
<dbReference type="InterPro" id="IPR014016">
    <property type="entry name" value="UvrD-like_ATP-bd"/>
</dbReference>